<accession>A0A0C9YNK6</accession>
<dbReference type="EMBL" id="KN838538">
    <property type="protein sequence ID" value="KIK09553.1"/>
    <property type="molecule type" value="Genomic_DNA"/>
</dbReference>
<dbReference type="OrthoDB" id="4743193at2759"/>
<dbReference type="AlphaFoldDB" id="A0A0C9YNK6"/>
<protein>
    <submittedName>
        <fullName evidence="1">Uncharacterized protein</fullName>
    </submittedName>
</protein>
<organism evidence="1 2">
    <name type="scientific">Laccaria amethystina LaAM-08-1</name>
    <dbReference type="NCBI Taxonomy" id="1095629"/>
    <lineage>
        <taxon>Eukaryota</taxon>
        <taxon>Fungi</taxon>
        <taxon>Dikarya</taxon>
        <taxon>Basidiomycota</taxon>
        <taxon>Agaricomycotina</taxon>
        <taxon>Agaricomycetes</taxon>
        <taxon>Agaricomycetidae</taxon>
        <taxon>Agaricales</taxon>
        <taxon>Agaricineae</taxon>
        <taxon>Hydnangiaceae</taxon>
        <taxon>Laccaria</taxon>
    </lineage>
</organism>
<proteinExistence type="predicted"/>
<gene>
    <name evidence="1" type="ORF">K443DRAFT_671453</name>
</gene>
<reference evidence="2" key="2">
    <citation type="submission" date="2015-01" db="EMBL/GenBank/DDBJ databases">
        <title>Evolutionary Origins and Diversification of the Mycorrhizal Mutualists.</title>
        <authorList>
            <consortium name="DOE Joint Genome Institute"/>
            <consortium name="Mycorrhizal Genomics Consortium"/>
            <person name="Kohler A."/>
            <person name="Kuo A."/>
            <person name="Nagy L.G."/>
            <person name="Floudas D."/>
            <person name="Copeland A."/>
            <person name="Barry K.W."/>
            <person name="Cichocki N."/>
            <person name="Veneault-Fourrey C."/>
            <person name="LaButti K."/>
            <person name="Lindquist E.A."/>
            <person name="Lipzen A."/>
            <person name="Lundell T."/>
            <person name="Morin E."/>
            <person name="Murat C."/>
            <person name="Riley R."/>
            <person name="Ohm R."/>
            <person name="Sun H."/>
            <person name="Tunlid A."/>
            <person name="Henrissat B."/>
            <person name="Grigoriev I.V."/>
            <person name="Hibbett D.S."/>
            <person name="Martin F."/>
        </authorList>
    </citation>
    <scope>NUCLEOTIDE SEQUENCE [LARGE SCALE GENOMIC DNA]</scope>
    <source>
        <strain evidence="2">LaAM-08-1</strain>
    </source>
</reference>
<reference evidence="1 2" key="1">
    <citation type="submission" date="2014-04" db="EMBL/GenBank/DDBJ databases">
        <authorList>
            <consortium name="DOE Joint Genome Institute"/>
            <person name="Kuo A."/>
            <person name="Kohler A."/>
            <person name="Nagy L.G."/>
            <person name="Floudas D."/>
            <person name="Copeland A."/>
            <person name="Barry K.W."/>
            <person name="Cichocki N."/>
            <person name="Veneault-Fourrey C."/>
            <person name="LaButti K."/>
            <person name="Lindquist E.A."/>
            <person name="Lipzen A."/>
            <person name="Lundell T."/>
            <person name="Morin E."/>
            <person name="Murat C."/>
            <person name="Sun H."/>
            <person name="Tunlid A."/>
            <person name="Henrissat B."/>
            <person name="Grigoriev I.V."/>
            <person name="Hibbett D.S."/>
            <person name="Martin F."/>
            <person name="Nordberg H.P."/>
            <person name="Cantor M.N."/>
            <person name="Hua S.X."/>
        </authorList>
    </citation>
    <scope>NUCLEOTIDE SEQUENCE [LARGE SCALE GENOMIC DNA]</scope>
    <source>
        <strain evidence="1 2">LaAM-08-1</strain>
    </source>
</reference>
<evidence type="ECO:0000313" key="1">
    <source>
        <dbReference type="EMBL" id="KIK09553.1"/>
    </source>
</evidence>
<keyword evidence="2" id="KW-1185">Reference proteome</keyword>
<dbReference type="Proteomes" id="UP000054477">
    <property type="component" value="Unassembled WGS sequence"/>
</dbReference>
<sequence length="74" mass="8415">MQACRTCFFLQSGVDDLNHTPGARDPQNQVRDLLIIQHLCSLQTTQAEESTPWGRVQFMVVMGLFDLQMAKLHP</sequence>
<evidence type="ECO:0000313" key="2">
    <source>
        <dbReference type="Proteomes" id="UP000054477"/>
    </source>
</evidence>
<dbReference type="HOGENOM" id="CLU_2688219_0_0_1"/>
<name>A0A0C9YNK6_9AGAR</name>